<dbReference type="Proteomes" id="UP001472677">
    <property type="component" value="Unassembled WGS sequence"/>
</dbReference>
<dbReference type="PANTHER" id="PTHR47270:SF3">
    <property type="entry name" value="HYPOTETICAL PROTEIN"/>
    <property type="match status" value="1"/>
</dbReference>
<keyword evidence="3" id="KW-1185">Reference proteome</keyword>
<feature type="coiled-coil region" evidence="1">
    <location>
        <begin position="204"/>
        <end position="235"/>
    </location>
</feature>
<evidence type="ECO:0000313" key="3">
    <source>
        <dbReference type="Proteomes" id="UP001472677"/>
    </source>
</evidence>
<protein>
    <submittedName>
        <fullName evidence="2">Uncharacterized protein</fullName>
    </submittedName>
</protein>
<name>A0ABR2GBR9_9ROSI</name>
<evidence type="ECO:0000256" key="1">
    <source>
        <dbReference type="SAM" id="Coils"/>
    </source>
</evidence>
<proteinExistence type="predicted"/>
<feature type="coiled-coil region" evidence="1">
    <location>
        <begin position="73"/>
        <end position="179"/>
    </location>
</feature>
<comment type="caution">
    <text evidence="2">The sequence shown here is derived from an EMBL/GenBank/DDBJ whole genome shotgun (WGS) entry which is preliminary data.</text>
</comment>
<evidence type="ECO:0000313" key="2">
    <source>
        <dbReference type="EMBL" id="KAK8600368.1"/>
    </source>
</evidence>
<gene>
    <name evidence="2" type="ORF">V6N12_050223</name>
</gene>
<sequence length="237" mass="27518">MRERKADKLMLYLAILSKQCSDQSKTQANLTTEVSAANVERDGLRKEVEHLKTLLEKSMSKQKTMGDSTFEENGDLEETIAKQKVEMENMENSIDALEEEYTNKLAAKERELVGLQVKLSQSRKERHFANSELRKGGDKHLIREIKALKVKLEELETDCNELTDENLELLLKIKETKNDLDRVAMSEHKLERVFLEEKIQKKILREIQSDYNSYIQELESQKIELETEVTDVVMELA</sequence>
<keyword evidence="1" id="KW-0175">Coiled coil</keyword>
<dbReference type="EMBL" id="JBBPBM010000001">
    <property type="protein sequence ID" value="KAK8600368.1"/>
    <property type="molecule type" value="Genomic_DNA"/>
</dbReference>
<accession>A0ABR2GBR9</accession>
<reference evidence="2 3" key="1">
    <citation type="journal article" date="2024" name="G3 (Bethesda)">
        <title>Genome assembly of Hibiscus sabdariffa L. provides insights into metabolisms of medicinal natural products.</title>
        <authorList>
            <person name="Kim T."/>
        </authorList>
    </citation>
    <scope>NUCLEOTIDE SEQUENCE [LARGE SCALE GENOMIC DNA]</scope>
    <source>
        <strain evidence="2">TK-2024</strain>
        <tissue evidence="2">Old leaves</tissue>
    </source>
</reference>
<dbReference type="PANTHER" id="PTHR47270">
    <property type="entry name" value="PROTEIN MLP1-LIKE"/>
    <property type="match status" value="1"/>
</dbReference>
<organism evidence="2 3">
    <name type="scientific">Hibiscus sabdariffa</name>
    <name type="common">roselle</name>
    <dbReference type="NCBI Taxonomy" id="183260"/>
    <lineage>
        <taxon>Eukaryota</taxon>
        <taxon>Viridiplantae</taxon>
        <taxon>Streptophyta</taxon>
        <taxon>Embryophyta</taxon>
        <taxon>Tracheophyta</taxon>
        <taxon>Spermatophyta</taxon>
        <taxon>Magnoliopsida</taxon>
        <taxon>eudicotyledons</taxon>
        <taxon>Gunneridae</taxon>
        <taxon>Pentapetalae</taxon>
        <taxon>rosids</taxon>
        <taxon>malvids</taxon>
        <taxon>Malvales</taxon>
        <taxon>Malvaceae</taxon>
        <taxon>Malvoideae</taxon>
        <taxon>Hibiscus</taxon>
    </lineage>
</organism>